<name>V6LE51_9EUKA</name>
<gene>
    <name evidence="1" type="ORF">SS50377_17604</name>
    <name evidence="2" type="ORF">SS50377_21629</name>
</gene>
<dbReference type="AlphaFoldDB" id="V6LE51"/>
<evidence type="ECO:0000313" key="2">
    <source>
        <dbReference type="EMBL" id="KAH0576085.1"/>
    </source>
</evidence>
<reference evidence="1 2" key="1">
    <citation type="journal article" date="2014" name="PLoS Genet.">
        <title>The Genome of Spironucleus salmonicida Highlights a Fish Pathogen Adapted to Fluctuating Environments.</title>
        <authorList>
            <person name="Xu F."/>
            <person name="Jerlstrom-Hultqvist J."/>
            <person name="Einarsson E."/>
            <person name="Astvaldsson A."/>
            <person name="Svard S.G."/>
            <person name="Andersson J.O."/>
        </authorList>
    </citation>
    <scope>NUCLEOTIDE SEQUENCE</scope>
    <source>
        <strain evidence="2">ATCC 50377</strain>
    </source>
</reference>
<evidence type="ECO:0000313" key="3">
    <source>
        <dbReference type="Proteomes" id="UP000018208"/>
    </source>
</evidence>
<accession>V6LE51</accession>
<proteinExistence type="predicted"/>
<dbReference type="EMBL" id="KI546155">
    <property type="protein sequence ID" value="EST42747.1"/>
    <property type="molecule type" value="Genomic_DNA"/>
</dbReference>
<evidence type="ECO:0000313" key="1">
    <source>
        <dbReference type="EMBL" id="EST42747.1"/>
    </source>
</evidence>
<keyword evidence="3" id="KW-1185">Reference proteome</keyword>
<dbReference type="EMBL" id="AUWU02000002">
    <property type="protein sequence ID" value="KAH0576085.1"/>
    <property type="molecule type" value="Genomic_DNA"/>
</dbReference>
<protein>
    <submittedName>
        <fullName evidence="1">Uncharacterized protein</fullName>
    </submittedName>
</protein>
<dbReference type="VEuPathDB" id="GiardiaDB:SS50377_21629"/>
<reference evidence="2" key="2">
    <citation type="submission" date="2020-12" db="EMBL/GenBank/DDBJ databases">
        <title>New Spironucleus salmonicida genome in near-complete chromosomes.</title>
        <authorList>
            <person name="Xu F."/>
            <person name="Kurt Z."/>
            <person name="Jimenez-Gonzalez A."/>
            <person name="Astvaldsson A."/>
            <person name="Andersson J.O."/>
            <person name="Svard S.G."/>
        </authorList>
    </citation>
    <scope>NUCLEOTIDE SEQUENCE</scope>
    <source>
        <strain evidence="2">ATCC 50377</strain>
    </source>
</reference>
<sequence>MTFHAAGMHLHREMNMQHHSSCIDLSHDVSHTTRRVIPFSIAKPFFEADSRMKVKLNELDERLDGQLGLGKKSDFM</sequence>
<dbReference type="Proteomes" id="UP000018208">
    <property type="component" value="Unassembled WGS sequence"/>
</dbReference>
<organism evidence="1">
    <name type="scientific">Spironucleus salmonicida</name>
    <dbReference type="NCBI Taxonomy" id="348837"/>
    <lineage>
        <taxon>Eukaryota</taxon>
        <taxon>Metamonada</taxon>
        <taxon>Diplomonadida</taxon>
        <taxon>Hexamitidae</taxon>
        <taxon>Hexamitinae</taxon>
        <taxon>Spironucleus</taxon>
    </lineage>
</organism>